<name>A0ABD5NDP4_9EURY</name>
<dbReference type="Proteomes" id="UP001595660">
    <property type="component" value="Unassembled WGS sequence"/>
</dbReference>
<gene>
    <name evidence="1" type="ORF">ACFOKC_05535</name>
</gene>
<sequence>MHRQVAWLKPSDRPILVEIREYGGWVKPATLGLNVPYTQRHVATRCRRLADHEFLERHSEPIAGYRLTDRGRAFLDDELAVEDLDDRT</sequence>
<dbReference type="EMBL" id="JBHRWN010000002">
    <property type="protein sequence ID" value="MFC3477181.1"/>
    <property type="molecule type" value="Genomic_DNA"/>
</dbReference>
<comment type="caution">
    <text evidence="1">The sequence shown here is derived from an EMBL/GenBank/DDBJ whole genome shotgun (WGS) entry which is preliminary data.</text>
</comment>
<proteinExistence type="predicted"/>
<dbReference type="InterPro" id="IPR036388">
    <property type="entry name" value="WH-like_DNA-bd_sf"/>
</dbReference>
<protein>
    <recommendedName>
        <fullName evidence="3">Phage PhiH1 repressor protein</fullName>
    </recommendedName>
</protein>
<organism evidence="1 2">
    <name type="scientific">Halobacterium litoreum</name>
    <dbReference type="NCBI Taxonomy" id="2039234"/>
    <lineage>
        <taxon>Archaea</taxon>
        <taxon>Methanobacteriati</taxon>
        <taxon>Methanobacteriota</taxon>
        <taxon>Stenosarchaea group</taxon>
        <taxon>Halobacteria</taxon>
        <taxon>Halobacteriales</taxon>
        <taxon>Halobacteriaceae</taxon>
        <taxon>Halobacterium</taxon>
    </lineage>
</organism>
<dbReference type="InterPro" id="IPR036390">
    <property type="entry name" value="WH_DNA-bd_sf"/>
</dbReference>
<dbReference type="RefSeq" id="WP_232571686.1">
    <property type="nucleotide sequence ID" value="NZ_CP089466.1"/>
</dbReference>
<evidence type="ECO:0008006" key="3">
    <source>
        <dbReference type="Google" id="ProtNLM"/>
    </source>
</evidence>
<dbReference type="AlphaFoldDB" id="A0ABD5NDP4"/>
<evidence type="ECO:0000313" key="1">
    <source>
        <dbReference type="EMBL" id="MFC3477181.1"/>
    </source>
</evidence>
<dbReference type="SUPFAM" id="SSF46785">
    <property type="entry name" value="Winged helix' DNA-binding domain"/>
    <property type="match status" value="1"/>
</dbReference>
<dbReference type="GeneID" id="69116894"/>
<reference evidence="1 2" key="1">
    <citation type="journal article" date="2019" name="Int. J. Syst. Evol. Microbiol.">
        <title>The Global Catalogue of Microorganisms (GCM) 10K type strain sequencing project: providing services to taxonomists for standard genome sequencing and annotation.</title>
        <authorList>
            <consortium name="The Broad Institute Genomics Platform"/>
            <consortium name="The Broad Institute Genome Sequencing Center for Infectious Disease"/>
            <person name="Wu L."/>
            <person name="Ma J."/>
        </authorList>
    </citation>
    <scope>NUCLEOTIDE SEQUENCE [LARGE SCALE GENOMIC DNA]</scope>
    <source>
        <strain evidence="1 2">CGMCC 1.12562</strain>
    </source>
</reference>
<evidence type="ECO:0000313" key="2">
    <source>
        <dbReference type="Proteomes" id="UP001595660"/>
    </source>
</evidence>
<accession>A0ABD5NDP4</accession>
<dbReference type="Gene3D" id="1.10.10.10">
    <property type="entry name" value="Winged helix-like DNA-binding domain superfamily/Winged helix DNA-binding domain"/>
    <property type="match status" value="1"/>
</dbReference>
<keyword evidence="2" id="KW-1185">Reference proteome</keyword>